<feature type="binding site" evidence="3">
    <location>
        <position position="65"/>
    </location>
    <ligand>
        <name>Cu cation</name>
        <dbReference type="ChEBI" id="CHEBI:23378"/>
    </ligand>
</feature>
<feature type="disulfide bond" description="Redox-active" evidence="4">
    <location>
        <begin position="65"/>
        <end position="69"/>
    </location>
</feature>
<dbReference type="PANTHER" id="PTHR12151:SF25">
    <property type="entry name" value="LINALOOL DEHYDRATASE_ISOMERASE DOMAIN-CONTAINING PROTEIN"/>
    <property type="match status" value="1"/>
</dbReference>
<proteinExistence type="inferred from homology"/>
<dbReference type="PROSITE" id="PS51257">
    <property type="entry name" value="PROKAR_LIPOPROTEIN"/>
    <property type="match status" value="1"/>
</dbReference>
<dbReference type="InterPro" id="IPR036249">
    <property type="entry name" value="Thioredoxin-like_sf"/>
</dbReference>
<evidence type="ECO:0000259" key="5">
    <source>
        <dbReference type="PROSITE" id="PS51352"/>
    </source>
</evidence>
<keyword evidence="2 3" id="KW-0186">Copper</keyword>
<accession>A0A7X0LVS1</accession>
<evidence type="ECO:0000256" key="1">
    <source>
        <dbReference type="ARBA" id="ARBA00010996"/>
    </source>
</evidence>
<dbReference type="Proteomes" id="UP000531594">
    <property type="component" value="Unassembled WGS sequence"/>
</dbReference>
<dbReference type="PANTHER" id="PTHR12151">
    <property type="entry name" value="ELECTRON TRANSPORT PROTIN SCO1/SENC FAMILY MEMBER"/>
    <property type="match status" value="1"/>
</dbReference>
<dbReference type="PROSITE" id="PS51352">
    <property type="entry name" value="THIOREDOXIN_2"/>
    <property type="match status" value="1"/>
</dbReference>
<dbReference type="AlphaFoldDB" id="A0A7X0LVS1"/>
<sequence>MKMKQVLILMIIAIFILSACGQKGIKDAKNWPVGDFTYTDQNGQPFGLKDLEGKVWVANFIFTNCVDVCLPMTANMKKLQDLAEKEGIENIQFVSFSVDPTVDSPEVLTEFGKQFNVDFKNWHFLTGYEQKEIENFALTTFKTIVKKPETGDQVLHGTDFYLMDGNGKIMKYYSGLADIPLDDIMKDIKSIQ</sequence>
<dbReference type="GO" id="GO:0046872">
    <property type="term" value="F:metal ion binding"/>
    <property type="evidence" value="ECO:0007669"/>
    <property type="project" value="UniProtKB-KW"/>
</dbReference>
<dbReference type="InterPro" id="IPR003782">
    <property type="entry name" value="SCO1/SenC"/>
</dbReference>
<feature type="binding site" evidence="3">
    <location>
        <position position="156"/>
    </location>
    <ligand>
        <name>Cu cation</name>
        <dbReference type="ChEBI" id="CHEBI:23378"/>
    </ligand>
</feature>
<feature type="binding site" evidence="3">
    <location>
        <position position="69"/>
    </location>
    <ligand>
        <name>Cu cation</name>
        <dbReference type="ChEBI" id="CHEBI:23378"/>
    </ligand>
</feature>
<name>A0A7X0LVS1_9BACI</name>
<keyword evidence="3" id="KW-0479">Metal-binding</keyword>
<evidence type="ECO:0000256" key="4">
    <source>
        <dbReference type="PIRSR" id="PIRSR603782-2"/>
    </source>
</evidence>
<dbReference type="InterPro" id="IPR013766">
    <property type="entry name" value="Thioredoxin_domain"/>
</dbReference>
<comment type="similarity">
    <text evidence="1">Belongs to the SCO1/2 family.</text>
</comment>
<gene>
    <name evidence="6" type="ORF">HNR53_001193</name>
</gene>
<evidence type="ECO:0000256" key="3">
    <source>
        <dbReference type="PIRSR" id="PIRSR603782-1"/>
    </source>
</evidence>
<dbReference type="CDD" id="cd02968">
    <property type="entry name" value="SCO"/>
    <property type="match status" value="1"/>
</dbReference>
<dbReference type="SUPFAM" id="SSF52833">
    <property type="entry name" value="Thioredoxin-like"/>
    <property type="match status" value="1"/>
</dbReference>
<organism evidence="6 7">
    <name type="scientific">Bacillus benzoevorans</name>
    <dbReference type="NCBI Taxonomy" id="1456"/>
    <lineage>
        <taxon>Bacteria</taxon>
        <taxon>Bacillati</taxon>
        <taxon>Bacillota</taxon>
        <taxon>Bacilli</taxon>
        <taxon>Bacillales</taxon>
        <taxon>Bacillaceae</taxon>
        <taxon>Bacillus</taxon>
    </lineage>
</organism>
<dbReference type="Gene3D" id="3.40.30.10">
    <property type="entry name" value="Glutaredoxin"/>
    <property type="match status" value="1"/>
</dbReference>
<keyword evidence="7" id="KW-1185">Reference proteome</keyword>
<keyword evidence="4" id="KW-1015">Disulfide bond</keyword>
<evidence type="ECO:0000313" key="6">
    <source>
        <dbReference type="EMBL" id="MBB6444584.1"/>
    </source>
</evidence>
<evidence type="ECO:0000313" key="7">
    <source>
        <dbReference type="Proteomes" id="UP000531594"/>
    </source>
</evidence>
<evidence type="ECO:0000256" key="2">
    <source>
        <dbReference type="ARBA" id="ARBA00023008"/>
    </source>
</evidence>
<dbReference type="Pfam" id="PF02630">
    <property type="entry name" value="SCO1-SenC"/>
    <property type="match status" value="1"/>
</dbReference>
<dbReference type="EMBL" id="JACHGK010000003">
    <property type="protein sequence ID" value="MBB6444584.1"/>
    <property type="molecule type" value="Genomic_DNA"/>
</dbReference>
<comment type="caution">
    <text evidence="6">The sequence shown here is derived from an EMBL/GenBank/DDBJ whole genome shotgun (WGS) entry which is preliminary data.</text>
</comment>
<protein>
    <submittedName>
        <fullName evidence="6">Protein SCO1/2</fullName>
    </submittedName>
</protein>
<reference evidence="6 7" key="1">
    <citation type="submission" date="2020-08" db="EMBL/GenBank/DDBJ databases">
        <title>Genomic Encyclopedia of Type Strains, Phase IV (KMG-IV): sequencing the most valuable type-strain genomes for metagenomic binning, comparative biology and taxonomic classification.</title>
        <authorList>
            <person name="Goeker M."/>
        </authorList>
    </citation>
    <scope>NUCLEOTIDE SEQUENCE [LARGE SCALE GENOMIC DNA]</scope>
    <source>
        <strain evidence="6 7">DSM 5391</strain>
    </source>
</reference>
<feature type="domain" description="Thioredoxin" evidence="5">
    <location>
        <begin position="27"/>
        <end position="192"/>
    </location>
</feature>